<evidence type="ECO:0000313" key="1">
    <source>
        <dbReference type="EMBL" id="WAM33919.1"/>
    </source>
</evidence>
<organism evidence="1 2">
    <name type="scientific">Caldicellulosiruptor morganii</name>
    <dbReference type="NCBI Taxonomy" id="1387555"/>
    <lineage>
        <taxon>Bacteria</taxon>
        <taxon>Bacillati</taxon>
        <taxon>Bacillota</taxon>
        <taxon>Bacillota incertae sedis</taxon>
        <taxon>Caldicellulosiruptorales</taxon>
        <taxon>Caldicellulosiruptoraceae</taxon>
        <taxon>Caldicellulosiruptor</taxon>
    </lineage>
</organism>
<keyword evidence="2" id="KW-1185">Reference proteome</keyword>
<gene>
    <name evidence="1" type="ORF">OTK00_000060</name>
</gene>
<proteinExistence type="predicted"/>
<protein>
    <submittedName>
        <fullName evidence="1">Uncharacterized protein</fullName>
    </submittedName>
</protein>
<name>A0ABY7BM76_9FIRM</name>
<dbReference type="Proteomes" id="UP001164909">
    <property type="component" value="Chromosome"/>
</dbReference>
<reference evidence="1" key="1">
    <citation type="submission" date="2022-12" db="EMBL/GenBank/DDBJ databases">
        <authorList>
            <person name="Bing R.G."/>
            <person name="Willard D.J."/>
            <person name="Manesh M.J.H."/>
            <person name="Laemthong T."/>
            <person name="Crosby J.R."/>
            <person name="Kelly R.M."/>
        </authorList>
    </citation>
    <scope>NUCLEOTIDE SEQUENCE</scope>
    <source>
        <strain evidence="1">DSM 8990</strain>
    </source>
</reference>
<accession>A0ABY7BM76</accession>
<dbReference type="RefSeq" id="WP_045168574.1">
    <property type="nucleotide sequence ID" value="NZ_CP113865.1"/>
</dbReference>
<evidence type="ECO:0000313" key="2">
    <source>
        <dbReference type="Proteomes" id="UP001164909"/>
    </source>
</evidence>
<dbReference type="EMBL" id="CP113865">
    <property type="protein sequence ID" value="WAM33919.1"/>
    <property type="molecule type" value="Genomic_DNA"/>
</dbReference>
<sequence length="88" mass="10012">MYSNLMMEVIKEAKKRHSLKCLKAEPLSKAASNLNSQYLVQKSSCQFCLSRVHFPRKNGGKAITYNCQNMAQNYNTACQNPRGYGYVL</sequence>